<keyword evidence="1" id="KW-0732">Signal</keyword>
<dbReference type="EMBL" id="BMNW01000003">
    <property type="protein sequence ID" value="GGM06847.1"/>
    <property type="molecule type" value="Genomic_DNA"/>
</dbReference>
<feature type="signal peptide" evidence="1">
    <location>
        <begin position="1"/>
        <end position="22"/>
    </location>
</feature>
<evidence type="ECO:0000313" key="3">
    <source>
        <dbReference type="Proteomes" id="UP000616499"/>
    </source>
</evidence>
<sequence>MMRYKVWLLAITGCLASLAAHAGELTDENDEFRERRSVIWTGDKSADDLVFTVSASQATTSSGGKITTYVAKLSSIGKEARFGDCRFARWTIDGKTFYEMEGKYKLNTFRDIYGEDFTTPVTREALEYVASGQSVEYKACHVKGRLSDDDLEGLQRLLDVTEG</sequence>
<evidence type="ECO:0000256" key="1">
    <source>
        <dbReference type="SAM" id="SignalP"/>
    </source>
</evidence>
<reference evidence="3" key="1">
    <citation type="journal article" date="2019" name="Int. J. Syst. Evol. Microbiol.">
        <title>The Global Catalogue of Microorganisms (GCM) 10K type strain sequencing project: providing services to taxonomists for standard genome sequencing and annotation.</title>
        <authorList>
            <consortium name="The Broad Institute Genomics Platform"/>
            <consortium name="The Broad Institute Genome Sequencing Center for Infectious Disease"/>
            <person name="Wu L."/>
            <person name="Ma J."/>
        </authorList>
    </citation>
    <scope>NUCLEOTIDE SEQUENCE [LARGE SCALE GENOMIC DNA]</scope>
    <source>
        <strain evidence="3">JCM 13501</strain>
    </source>
</reference>
<proteinExistence type="predicted"/>
<dbReference type="Proteomes" id="UP000616499">
    <property type="component" value="Unassembled WGS sequence"/>
</dbReference>
<organism evidence="2 3">
    <name type="scientific">Pseudomonas asuensis</name>
    <dbReference type="NCBI Taxonomy" id="1825787"/>
    <lineage>
        <taxon>Bacteria</taxon>
        <taxon>Pseudomonadati</taxon>
        <taxon>Pseudomonadota</taxon>
        <taxon>Gammaproteobacteria</taxon>
        <taxon>Pseudomonadales</taxon>
        <taxon>Pseudomonadaceae</taxon>
        <taxon>Pseudomonas</taxon>
    </lineage>
</organism>
<name>A0ABQ2GPJ2_9PSED</name>
<protein>
    <submittedName>
        <fullName evidence="2">Uncharacterized protein</fullName>
    </submittedName>
</protein>
<comment type="caution">
    <text evidence="2">The sequence shown here is derived from an EMBL/GenBank/DDBJ whole genome shotgun (WGS) entry which is preliminary data.</text>
</comment>
<gene>
    <name evidence="2" type="ORF">GCM10009425_17690</name>
</gene>
<feature type="chain" id="PRO_5046891415" evidence="1">
    <location>
        <begin position="23"/>
        <end position="163"/>
    </location>
</feature>
<keyword evidence="3" id="KW-1185">Reference proteome</keyword>
<evidence type="ECO:0000313" key="2">
    <source>
        <dbReference type="EMBL" id="GGM06847.1"/>
    </source>
</evidence>
<accession>A0ABQ2GPJ2</accession>